<keyword evidence="1" id="KW-0472">Membrane</keyword>
<feature type="transmembrane region" description="Helical" evidence="1">
    <location>
        <begin position="61"/>
        <end position="79"/>
    </location>
</feature>
<proteinExistence type="predicted"/>
<comment type="caution">
    <text evidence="2">The sequence shown here is derived from an EMBL/GenBank/DDBJ whole genome shotgun (WGS) entry which is preliminary data.</text>
</comment>
<evidence type="ECO:0000313" key="3">
    <source>
        <dbReference type="Proteomes" id="UP001286456"/>
    </source>
</evidence>
<keyword evidence="1" id="KW-1133">Transmembrane helix</keyword>
<keyword evidence="3" id="KW-1185">Reference proteome</keyword>
<accession>A0AAE0M753</accession>
<evidence type="ECO:0000256" key="1">
    <source>
        <dbReference type="SAM" id="Phobius"/>
    </source>
</evidence>
<dbReference type="Proteomes" id="UP001286456">
    <property type="component" value="Unassembled WGS sequence"/>
</dbReference>
<evidence type="ECO:0000313" key="2">
    <source>
        <dbReference type="EMBL" id="KAK3321455.1"/>
    </source>
</evidence>
<protein>
    <submittedName>
        <fullName evidence="2">Uncharacterized protein</fullName>
    </submittedName>
</protein>
<feature type="transmembrane region" description="Helical" evidence="1">
    <location>
        <begin position="91"/>
        <end position="111"/>
    </location>
</feature>
<feature type="transmembrane region" description="Helical" evidence="1">
    <location>
        <begin position="152"/>
        <end position="172"/>
    </location>
</feature>
<dbReference type="AlphaFoldDB" id="A0AAE0M753"/>
<dbReference type="EMBL" id="JAUEPO010000005">
    <property type="protein sequence ID" value="KAK3321455.1"/>
    <property type="molecule type" value="Genomic_DNA"/>
</dbReference>
<name>A0AAE0M753_9PEZI</name>
<reference evidence="2" key="1">
    <citation type="journal article" date="2023" name="Mol. Phylogenet. Evol.">
        <title>Genome-scale phylogeny and comparative genomics of the fungal order Sordariales.</title>
        <authorList>
            <person name="Hensen N."/>
            <person name="Bonometti L."/>
            <person name="Westerberg I."/>
            <person name="Brannstrom I.O."/>
            <person name="Guillou S."/>
            <person name="Cros-Aarteil S."/>
            <person name="Calhoun S."/>
            <person name="Haridas S."/>
            <person name="Kuo A."/>
            <person name="Mondo S."/>
            <person name="Pangilinan J."/>
            <person name="Riley R."/>
            <person name="LaButti K."/>
            <person name="Andreopoulos B."/>
            <person name="Lipzen A."/>
            <person name="Chen C."/>
            <person name="Yan M."/>
            <person name="Daum C."/>
            <person name="Ng V."/>
            <person name="Clum A."/>
            <person name="Steindorff A."/>
            <person name="Ohm R.A."/>
            <person name="Martin F."/>
            <person name="Silar P."/>
            <person name="Natvig D.O."/>
            <person name="Lalanne C."/>
            <person name="Gautier V."/>
            <person name="Ament-Velasquez S.L."/>
            <person name="Kruys A."/>
            <person name="Hutchinson M.I."/>
            <person name="Powell A.J."/>
            <person name="Barry K."/>
            <person name="Miller A.N."/>
            <person name="Grigoriev I.V."/>
            <person name="Debuchy R."/>
            <person name="Gladieux P."/>
            <person name="Hiltunen Thoren M."/>
            <person name="Johannesson H."/>
        </authorList>
    </citation>
    <scope>NUCLEOTIDE SEQUENCE</scope>
    <source>
        <strain evidence="2">SMH4131-1</strain>
    </source>
</reference>
<keyword evidence="1" id="KW-0812">Transmembrane</keyword>
<organism evidence="2 3">
    <name type="scientific">Cercophora scortea</name>
    <dbReference type="NCBI Taxonomy" id="314031"/>
    <lineage>
        <taxon>Eukaryota</taxon>
        <taxon>Fungi</taxon>
        <taxon>Dikarya</taxon>
        <taxon>Ascomycota</taxon>
        <taxon>Pezizomycotina</taxon>
        <taxon>Sordariomycetes</taxon>
        <taxon>Sordariomycetidae</taxon>
        <taxon>Sordariales</taxon>
        <taxon>Lasiosphaeriaceae</taxon>
        <taxon>Cercophora</taxon>
    </lineage>
</organism>
<sequence>MVDRNVQAATARLRKTFRYPGDGDDGSDDGTPEVMDEQEQETYIAALAAQNRQRNAQFRQLLLALPLLASVPYALHLFLSSSSSPSKDRPSPALFSLLALTSLASTVFLVYRLPPSVTGVRFLDDLAPSSHSRGGKMGAGIGAGERSPLERVLPWLNAGLCGVVGVMGVLGAGMGLGWLPAVVYGVVLVAKVVMAGVDPEGELSALRYGFKGA</sequence>
<gene>
    <name evidence="2" type="ORF">B0T19DRAFT_432337</name>
</gene>
<reference evidence="2" key="2">
    <citation type="submission" date="2023-06" db="EMBL/GenBank/DDBJ databases">
        <authorList>
            <consortium name="Lawrence Berkeley National Laboratory"/>
            <person name="Haridas S."/>
            <person name="Hensen N."/>
            <person name="Bonometti L."/>
            <person name="Westerberg I."/>
            <person name="Brannstrom I.O."/>
            <person name="Guillou S."/>
            <person name="Cros-Aarteil S."/>
            <person name="Calhoun S."/>
            <person name="Kuo A."/>
            <person name="Mondo S."/>
            <person name="Pangilinan J."/>
            <person name="Riley R."/>
            <person name="Labutti K."/>
            <person name="Andreopoulos B."/>
            <person name="Lipzen A."/>
            <person name="Chen C."/>
            <person name="Yanf M."/>
            <person name="Daum C."/>
            <person name="Ng V."/>
            <person name="Clum A."/>
            <person name="Steindorff A."/>
            <person name="Ohm R."/>
            <person name="Martin F."/>
            <person name="Silar P."/>
            <person name="Natvig D."/>
            <person name="Lalanne C."/>
            <person name="Gautier V."/>
            <person name="Ament-Velasquez S.L."/>
            <person name="Kruys A."/>
            <person name="Hutchinson M.I."/>
            <person name="Powell A.J."/>
            <person name="Barry K."/>
            <person name="Miller A.N."/>
            <person name="Grigoriev I.V."/>
            <person name="Debuchy R."/>
            <person name="Gladieux P."/>
            <person name="Thoren M.H."/>
            <person name="Johannesson H."/>
        </authorList>
    </citation>
    <scope>NUCLEOTIDE SEQUENCE</scope>
    <source>
        <strain evidence="2">SMH4131-1</strain>
    </source>
</reference>